<evidence type="ECO:0000313" key="1">
    <source>
        <dbReference type="EMBL" id="MBB3933658.1"/>
    </source>
</evidence>
<proteinExistence type="predicted"/>
<keyword evidence="2" id="KW-1185">Reference proteome</keyword>
<dbReference type="RefSeq" id="WP_380147201.1">
    <property type="nucleotide sequence ID" value="NZ_JBHLWW010000005.1"/>
</dbReference>
<organism evidence="1 2">
    <name type="scientific">Kaistia hirudinis</name>
    <dbReference type="NCBI Taxonomy" id="1293440"/>
    <lineage>
        <taxon>Bacteria</taxon>
        <taxon>Pseudomonadati</taxon>
        <taxon>Pseudomonadota</taxon>
        <taxon>Alphaproteobacteria</taxon>
        <taxon>Hyphomicrobiales</taxon>
        <taxon>Kaistiaceae</taxon>
        <taxon>Kaistia</taxon>
    </lineage>
</organism>
<protein>
    <submittedName>
        <fullName evidence="1">Uncharacterized protein</fullName>
    </submittedName>
</protein>
<accession>A0A840AWZ7</accession>
<evidence type="ECO:0000313" key="2">
    <source>
        <dbReference type="Proteomes" id="UP000553963"/>
    </source>
</evidence>
<name>A0A840AWZ7_9HYPH</name>
<gene>
    <name evidence="1" type="ORF">GGR25_004731</name>
</gene>
<sequence>MRFWDPDRPEHARGATACRFGGVLAFTEFLWPGREIDLESLCPEAEISVAAHTTRWVFRNFTMPMRSSVADRFHPGTRITNVTFVVGQDCLGRWLAVETHGLGGGVFTSRSAAVRYAATESGRSPDGVKVVGGHVRLAM</sequence>
<dbReference type="Proteomes" id="UP000553963">
    <property type="component" value="Unassembled WGS sequence"/>
</dbReference>
<dbReference type="EMBL" id="JACIDS010000006">
    <property type="protein sequence ID" value="MBB3933658.1"/>
    <property type="molecule type" value="Genomic_DNA"/>
</dbReference>
<dbReference type="AlphaFoldDB" id="A0A840AWZ7"/>
<reference evidence="1 2" key="1">
    <citation type="submission" date="2020-08" db="EMBL/GenBank/DDBJ databases">
        <title>Genomic Encyclopedia of Type Strains, Phase IV (KMG-IV): sequencing the most valuable type-strain genomes for metagenomic binning, comparative biology and taxonomic classification.</title>
        <authorList>
            <person name="Goeker M."/>
        </authorList>
    </citation>
    <scope>NUCLEOTIDE SEQUENCE [LARGE SCALE GENOMIC DNA]</scope>
    <source>
        <strain evidence="1 2">DSM 25966</strain>
    </source>
</reference>
<comment type="caution">
    <text evidence="1">The sequence shown here is derived from an EMBL/GenBank/DDBJ whole genome shotgun (WGS) entry which is preliminary data.</text>
</comment>